<dbReference type="InterPro" id="IPR045584">
    <property type="entry name" value="Pilin-like"/>
</dbReference>
<gene>
    <name evidence="2" type="ORF">LMG29542_05654</name>
</gene>
<evidence type="ECO:0000313" key="2">
    <source>
        <dbReference type="EMBL" id="CAB3767569.1"/>
    </source>
</evidence>
<dbReference type="Proteomes" id="UP000494363">
    <property type="component" value="Unassembled WGS sequence"/>
</dbReference>
<keyword evidence="1" id="KW-1133">Transmembrane helix</keyword>
<reference evidence="2 3" key="1">
    <citation type="submission" date="2020-04" db="EMBL/GenBank/DDBJ databases">
        <authorList>
            <person name="De Canck E."/>
        </authorList>
    </citation>
    <scope>NUCLEOTIDE SEQUENCE [LARGE SCALE GENOMIC DNA]</scope>
    <source>
        <strain evidence="2 3">LMG 29542</strain>
    </source>
</reference>
<name>A0A6J5EM11_9BURK</name>
<proteinExistence type="predicted"/>
<feature type="transmembrane region" description="Helical" evidence="1">
    <location>
        <begin position="21"/>
        <end position="40"/>
    </location>
</feature>
<keyword evidence="1" id="KW-0812">Transmembrane</keyword>
<accession>A0A6J5EM11</accession>
<evidence type="ECO:0000256" key="1">
    <source>
        <dbReference type="SAM" id="Phobius"/>
    </source>
</evidence>
<keyword evidence="1" id="KW-0472">Membrane</keyword>
<dbReference type="EMBL" id="CADIKH010000033">
    <property type="protein sequence ID" value="CAB3767569.1"/>
    <property type="molecule type" value="Genomic_DNA"/>
</dbReference>
<keyword evidence="3" id="KW-1185">Reference proteome</keyword>
<sequence length="180" mass="19025">MRVTKRFLKAAARQRGGMIQEYGLYLLIVLLVVCGIYVMYASSSEGETVTSLRNDLLSLSSRVKGDYFGQYGGVSTQTLIHSGVFKGLGSFSTAVGGEVVSVGGGYITVSPTMVHIPDDAMQYKIITLPDSACVPLIAGMQGVSAVVTVNSFIAKSPQVPFTPGNVQCSGDNNIVTFSIL</sequence>
<evidence type="ECO:0000313" key="3">
    <source>
        <dbReference type="Proteomes" id="UP000494363"/>
    </source>
</evidence>
<dbReference type="Gene3D" id="3.30.1690.10">
    <property type="entry name" value="TcpA-like pilin"/>
    <property type="match status" value="1"/>
</dbReference>
<dbReference type="SUPFAM" id="SSF54523">
    <property type="entry name" value="Pili subunits"/>
    <property type="match status" value="1"/>
</dbReference>
<protein>
    <submittedName>
        <fullName evidence="2">Uncharacterized protein</fullName>
    </submittedName>
</protein>
<organism evidence="2 3">
    <name type="scientific">Paraburkholderia humisilvae</name>
    <dbReference type="NCBI Taxonomy" id="627669"/>
    <lineage>
        <taxon>Bacteria</taxon>
        <taxon>Pseudomonadati</taxon>
        <taxon>Pseudomonadota</taxon>
        <taxon>Betaproteobacteria</taxon>
        <taxon>Burkholderiales</taxon>
        <taxon>Burkholderiaceae</taxon>
        <taxon>Paraburkholderia</taxon>
    </lineage>
</organism>
<dbReference type="AlphaFoldDB" id="A0A6J5EM11"/>